<evidence type="ECO:0000256" key="1">
    <source>
        <dbReference type="SAM" id="SignalP"/>
    </source>
</evidence>
<gene>
    <name evidence="2" type="ORF">Dthio_PD1391</name>
</gene>
<dbReference type="AlphaFoldDB" id="D6STN6"/>
<dbReference type="EMBL" id="ACJN02000003">
    <property type="protein sequence ID" value="EFI34052.1"/>
    <property type="molecule type" value="Genomic_DNA"/>
</dbReference>
<reference evidence="2" key="1">
    <citation type="submission" date="2010-05" db="EMBL/GenBank/DDBJ databases">
        <title>The draft genome of Desulfonatronospira thiodismutans ASO3-1.</title>
        <authorList>
            <consortium name="US DOE Joint Genome Institute (JGI-PGF)"/>
            <person name="Lucas S."/>
            <person name="Copeland A."/>
            <person name="Lapidus A."/>
            <person name="Cheng J.-F."/>
            <person name="Bruce D."/>
            <person name="Goodwin L."/>
            <person name="Pitluck S."/>
            <person name="Chertkov O."/>
            <person name="Brettin T."/>
            <person name="Detter J.C."/>
            <person name="Han C."/>
            <person name="Land M.L."/>
            <person name="Hauser L."/>
            <person name="Kyrpides N."/>
            <person name="Mikhailova N."/>
            <person name="Muyzer G."/>
            <person name="Woyke T."/>
        </authorList>
    </citation>
    <scope>NUCLEOTIDE SEQUENCE [LARGE SCALE GENOMIC DNA]</scope>
    <source>
        <strain evidence="2">ASO3-1</strain>
    </source>
</reference>
<feature type="chain" id="PRO_5003087957" evidence="1">
    <location>
        <begin position="22"/>
        <end position="68"/>
    </location>
</feature>
<proteinExistence type="predicted"/>
<keyword evidence="1" id="KW-0732">Signal</keyword>
<protein>
    <submittedName>
        <fullName evidence="2">Uncharacterized protein</fullName>
    </submittedName>
</protein>
<dbReference type="Proteomes" id="UP000005496">
    <property type="component" value="Unassembled WGS sequence"/>
</dbReference>
<dbReference type="RefSeq" id="WP_008871401.1">
    <property type="nucleotide sequence ID" value="NZ_ACJN02000003.1"/>
</dbReference>
<organism evidence="2 3">
    <name type="scientific">Desulfonatronospira thiodismutans ASO3-1</name>
    <dbReference type="NCBI Taxonomy" id="555779"/>
    <lineage>
        <taxon>Bacteria</taxon>
        <taxon>Pseudomonadati</taxon>
        <taxon>Thermodesulfobacteriota</taxon>
        <taxon>Desulfovibrionia</taxon>
        <taxon>Desulfovibrionales</taxon>
        <taxon>Desulfonatronovibrionaceae</taxon>
        <taxon>Desulfonatronospira</taxon>
    </lineage>
</organism>
<accession>D6STN6</accession>
<comment type="caution">
    <text evidence="2">The sequence shown here is derived from an EMBL/GenBank/DDBJ whole genome shotgun (WGS) entry which is preliminary data.</text>
</comment>
<keyword evidence="3" id="KW-1185">Reference proteome</keyword>
<evidence type="ECO:0000313" key="2">
    <source>
        <dbReference type="EMBL" id="EFI34052.1"/>
    </source>
</evidence>
<name>D6STN6_9BACT</name>
<evidence type="ECO:0000313" key="3">
    <source>
        <dbReference type="Proteomes" id="UP000005496"/>
    </source>
</evidence>
<feature type="signal peptide" evidence="1">
    <location>
        <begin position="1"/>
        <end position="21"/>
    </location>
</feature>
<sequence length="68" mass="7236">MKKIICITVIYLFLLAAPLNSSEFAMPMPTGSAAQLQSIETQDTRGLADNLSFISAGVVNTLMGMLGE</sequence>